<name>A0A7J8CII1_ROUAE</name>
<sequence length="124" mass="14220">MRSLGRGRGRGRGWRPDFVPRRSSAFFQKRSPEEDWSFSANTKAMAQESVMFSDVSVDFSQEEWECLNDEQRHLYRDVMLENYNNLVSMAGHSISKPDVISFLEQGKEPWLVDRGVTGGQCPGK</sequence>
<dbReference type="AlphaFoldDB" id="A0A7J8CII1"/>
<proteinExistence type="predicted"/>
<dbReference type="Pfam" id="PF01352">
    <property type="entry name" value="KRAB"/>
    <property type="match status" value="1"/>
</dbReference>
<feature type="domain" description="KRAB" evidence="1">
    <location>
        <begin position="50"/>
        <end position="122"/>
    </location>
</feature>
<dbReference type="PANTHER" id="PTHR23232">
    <property type="entry name" value="KRAB DOMAIN C2H2 ZINC FINGER"/>
    <property type="match status" value="1"/>
</dbReference>
<keyword evidence="3" id="KW-1185">Reference proteome</keyword>
<dbReference type="SUPFAM" id="SSF109640">
    <property type="entry name" value="KRAB domain (Kruppel-associated box)"/>
    <property type="match status" value="1"/>
</dbReference>
<reference evidence="2 3" key="1">
    <citation type="journal article" date="2020" name="Nature">
        <title>Six reference-quality genomes reveal evolution of bat adaptations.</title>
        <authorList>
            <person name="Jebb D."/>
            <person name="Huang Z."/>
            <person name="Pippel M."/>
            <person name="Hughes G.M."/>
            <person name="Lavrichenko K."/>
            <person name="Devanna P."/>
            <person name="Winkler S."/>
            <person name="Jermiin L.S."/>
            <person name="Skirmuntt E.C."/>
            <person name="Katzourakis A."/>
            <person name="Burkitt-Gray L."/>
            <person name="Ray D.A."/>
            <person name="Sullivan K.A.M."/>
            <person name="Roscito J.G."/>
            <person name="Kirilenko B.M."/>
            <person name="Davalos L.M."/>
            <person name="Corthals A.P."/>
            <person name="Power M.L."/>
            <person name="Jones G."/>
            <person name="Ransome R.D."/>
            <person name="Dechmann D.K.N."/>
            <person name="Locatelli A.G."/>
            <person name="Puechmaille S.J."/>
            <person name="Fedrigo O."/>
            <person name="Jarvis E.D."/>
            <person name="Hiller M."/>
            <person name="Vernes S.C."/>
            <person name="Myers E.W."/>
            <person name="Teeling E.C."/>
        </authorList>
    </citation>
    <scope>NUCLEOTIDE SEQUENCE [LARGE SCALE GENOMIC DNA]</scope>
    <source>
        <strain evidence="2">MRouAeg1</strain>
        <tissue evidence="2">Muscle</tissue>
    </source>
</reference>
<accession>A0A7J8CII1</accession>
<evidence type="ECO:0000313" key="3">
    <source>
        <dbReference type="Proteomes" id="UP000593571"/>
    </source>
</evidence>
<dbReference type="InterPro" id="IPR036051">
    <property type="entry name" value="KRAB_dom_sf"/>
</dbReference>
<dbReference type="Proteomes" id="UP000593571">
    <property type="component" value="Unassembled WGS sequence"/>
</dbReference>
<comment type="caution">
    <text evidence="2">The sequence shown here is derived from an EMBL/GenBank/DDBJ whole genome shotgun (WGS) entry which is preliminary data.</text>
</comment>
<evidence type="ECO:0000313" key="2">
    <source>
        <dbReference type="EMBL" id="KAF6410671.1"/>
    </source>
</evidence>
<dbReference type="EMBL" id="JACASE010000014">
    <property type="protein sequence ID" value="KAF6410671.1"/>
    <property type="molecule type" value="Genomic_DNA"/>
</dbReference>
<dbReference type="PANTHER" id="PTHR23232:SF119">
    <property type="entry name" value="ZINC FINGER PROTEIN 383"/>
    <property type="match status" value="1"/>
</dbReference>
<dbReference type="InterPro" id="IPR001909">
    <property type="entry name" value="KRAB"/>
</dbReference>
<dbReference type="CDD" id="cd07765">
    <property type="entry name" value="KRAB_A-box"/>
    <property type="match status" value="1"/>
</dbReference>
<dbReference type="GO" id="GO:0006355">
    <property type="term" value="P:regulation of DNA-templated transcription"/>
    <property type="evidence" value="ECO:0007669"/>
    <property type="project" value="InterPro"/>
</dbReference>
<dbReference type="InterPro" id="IPR050169">
    <property type="entry name" value="Krueppel_C2H2_ZnF"/>
</dbReference>
<protein>
    <recommendedName>
        <fullName evidence="1">KRAB domain-containing protein</fullName>
    </recommendedName>
</protein>
<dbReference type="Gene3D" id="6.10.140.140">
    <property type="match status" value="1"/>
</dbReference>
<dbReference type="PROSITE" id="PS50805">
    <property type="entry name" value="KRAB"/>
    <property type="match status" value="1"/>
</dbReference>
<dbReference type="SMART" id="SM00349">
    <property type="entry name" value="KRAB"/>
    <property type="match status" value="1"/>
</dbReference>
<gene>
    <name evidence="2" type="ORF">HJG63_009136</name>
</gene>
<evidence type="ECO:0000259" key="1">
    <source>
        <dbReference type="PROSITE" id="PS50805"/>
    </source>
</evidence>
<organism evidence="2 3">
    <name type="scientific">Rousettus aegyptiacus</name>
    <name type="common">Egyptian fruit bat</name>
    <name type="synonym">Pteropus aegyptiacus</name>
    <dbReference type="NCBI Taxonomy" id="9407"/>
    <lineage>
        <taxon>Eukaryota</taxon>
        <taxon>Metazoa</taxon>
        <taxon>Chordata</taxon>
        <taxon>Craniata</taxon>
        <taxon>Vertebrata</taxon>
        <taxon>Euteleostomi</taxon>
        <taxon>Mammalia</taxon>
        <taxon>Eutheria</taxon>
        <taxon>Laurasiatheria</taxon>
        <taxon>Chiroptera</taxon>
        <taxon>Yinpterochiroptera</taxon>
        <taxon>Pteropodoidea</taxon>
        <taxon>Pteropodidae</taxon>
        <taxon>Rousettinae</taxon>
        <taxon>Rousettus</taxon>
    </lineage>
</organism>